<evidence type="ECO:0000259" key="1">
    <source>
        <dbReference type="Pfam" id="PF13579"/>
    </source>
</evidence>
<keyword evidence="2" id="KW-0808">Transferase</keyword>
<gene>
    <name evidence="2" type="ORF">SAMN04488051_10483</name>
</gene>
<protein>
    <submittedName>
        <fullName evidence="2">Sugar transferase, PEP-CTERM/EpsH1 system associated</fullName>
    </submittedName>
</protein>
<dbReference type="InterPro" id="IPR050194">
    <property type="entry name" value="Glycosyltransferase_grp1"/>
</dbReference>
<reference evidence="2 3" key="1">
    <citation type="submission" date="2016-10" db="EMBL/GenBank/DDBJ databases">
        <authorList>
            <person name="de Groot N.N."/>
        </authorList>
    </citation>
    <scope>NUCLEOTIDE SEQUENCE [LARGE SCALE GENOMIC DNA]</scope>
    <source>
        <strain evidence="2 3">CGMCC 1.3430</strain>
    </source>
</reference>
<dbReference type="GO" id="GO:0016757">
    <property type="term" value="F:glycosyltransferase activity"/>
    <property type="evidence" value="ECO:0007669"/>
    <property type="project" value="TreeGrafter"/>
</dbReference>
<feature type="domain" description="Glycosyltransferase subfamily 4-like N-terminal" evidence="1">
    <location>
        <begin position="21"/>
        <end position="211"/>
    </location>
</feature>
<dbReference type="STRING" id="152573.SAMN04488051_10483"/>
<dbReference type="InterPro" id="IPR028098">
    <property type="entry name" value="Glyco_trans_4-like_N"/>
</dbReference>
<dbReference type="PANTHER" id="PTHR45947:SF3">
    <property type="entry name" value="SULFOQUINOVOSYL TRANSFERASE SQD2"/>
    <property type="match status" value="1"/>
</dbReference>
<dbReference type="Pfam" id="PF13692">
    <property type="entry name" value="Glyco_trans_1_4"/>
    <property type="match status" value="1"/>
</dbReference>
<dbReference type="InterPro" id="IPR017521">
    <property type="entry name" value="Sugar_tfrase_PEP-CTERM_Stp1"/>
</dbReference>
<dbReference type="CDD" id="cd03801">
    <property type="entry name" value="GT4_PimA-like"/>
    <property type="match status" value="1"/>
</dbReference>
<dbReference type="PANTHER" id="PTHR45947">
    <property type="entry name" value="SULFOQUINOVOSYL TRANSFERASE SQD2"/>
    <property type="match status" value="1"/>
</dbReference>
<proteinExistence type="predicted"/>
<dbReference type="Gene3D" id="3.40.50.2000">
    <property type="entry name" value="Glycogen Phosphorylase B"/>
    <property type="match status" value="2"/>
</dbReference>
<dbReference type="EMBL" id="FNRM01000004">
    <property type="protein sequence ID" value="SEA57843.1"/>
    <property type="molecule type" value="Genomic_DNA"/>
</dbReference>
<name>A0A1H4CC03_ALKAM</name>
<evidence type="ECO:0000313" key="2">
    <source>
        <dbReference type="EMBL" id="SEA57843.1"/>
    </source>
</evidence>
<evidence type="ECO:0000313" key="3">
    <source>
        <dbReference type="Proteomes" id="UP000198773"/>
    </source>
</evidence>
<accession>A0A1H4CC03</accession>
<dbReference type="SUPFAM" id="SSF53756">
    <property type="entry name" value="UDP-Glycosyltransferase/glycogen phosphorylase"/>
    <property type="match status" value="1"/>
</dbReference>
<dbReference type="RefSeq" id="WP_091342198.1">
    <property type="nucleotide sequence ID" value="NZ_FNRM01000004.1"/>
</dbReference>
<keyword evidence="3" id="KW-1185">Reference proteome</keyword>
<dbReference type="Pfam" id="PF13579">
    <property type="entry name" value="Glyco_trans_4_4"/>
    <property type="match status" value="1"/>
</dbReference>
<sequence length="406" mass="44981">MKIFYLAHRVPYPADKGEKIRTFHQINYLVEQGHQLTVFAPVEDAAEVGFANDLQAKLGVTVLTAPLGSALWRKLSAVLTGQPVSQTHFFCPALQALLQQQLQTEQPDAVVCTSSAMAVYVQRAGLVSSAKRPCTLLMDFMDLDSDKWQQYAANSSWPMRWVYQREARLVANAEQQIYQQFDHCFFISDNEVQLFAKQLADASKVSVLANGLDTSAFYPAATPANPDDPVFLFTGVMNYKPNEDAVLWFVQSMWQQVLAKYPGARFIIAGMQPSSRIVQLGKLQGIEVTGYVDAILPYYHQASIFIAPFRLARGVQNKILQAMACGLPVITTPLGAEGIACKPGEHLLTASTEADFIACIEQVLTSPRLQLALQTNGPELIRQHYSWDGVLQNLPALLQQRQEASA</sequence>
<dbReference type="OrthoDB" id="9807209at2"/>
<organism evidence="2 3">
    <name type="scientific">Alkalimonas amylolytica</name>
    <dbReference type="NCBI Taxonomy" id="152573"/>
    <lineage>
        <taxon>Bacteria</taxon>
        <taxon>Pseudomonadati</taxon>
        <taxon>Pseudomonadota</taxon>
        <taxon>Gammaproteobacteria</taxon>
        <taxon>Alkalimonas</taxon>
    </lineage>
</organism>
<dbReference type="Proteomes" id="UP000198773">
    <property type="component" value="Unassembled WGS sequence"/>
</dbReference>
<dbReference type="AlphaFoldDB" id="A0A1H4CC03"/>
<dbReference type="NCBIfam" id="TIGR03087">
    <property type="entry name" value="stp1"/>
    <property type="match status" value="1"/>
</dbReference>